<proteinExistence type="predicted"/>
<sequence length="79" mass="9607">MQEKYSLNEQTLRFIIEFEKKVEPGKTYTIQELVDLFKVSPYYNEKFNFYKKPPNNSMWYAVARSGNWLRVKNGIYKKK</sequence>
<dbReference type="EMBL" id="MQAD01000018">
    <property type="protein sequence ID" value="OOE02051.1"/>
    <property type="molecule type" value="Genomic_DNA"/>
</dbReference>
<protein>
    <recommendedName>
        <fullName evidence="3">HTH HARE-type domain-containing protein</fullName>
    </recommendedName>
</protein>
<name>A0A1V3FKG4_9BACL</name>
<reference evidence="2" key="1">
    <citation type="submission" date="2016-11" db="EMBL/GenBank/DDBJ databases">
        <title>Draft genome sequence of Anoxybacillus sp. strain 103 isolated from the Qarvajar hot spring in Nagorno-Karabach.</title>
        <authorList>
            <person name="Hovhannisyan P."/>
            <person name="Panosyan H."/>
            <person name="Birkeland N.-K."/>
        </authorList>
    </citation>
    <scope>NUCLEOTIDE SEQUENCE [LARGE SCALE GENOMIC DNA]</scope>
    <source>
        <strain evidence="2">103</strain>
    </source>
</reference>
<evidence type="ECO:0008006" key="3">
    <source>
        <dbReference type="Google" id="ProtNLM"/>
    </source>
</evidence>
<dbReference type="RefSeq" id="WP_021096126.1">
    <property type="nucleotide sequence ID" value="NZ_JBCNFI010000069.1"/>
</dbReference>
<accession>A0A1V3FKG4</accession>
<evidence type="ECO:0000313" key="2">
    <source>
        <dbReference type="Proteomes" id="UP000188458"/>
    </source>
</evidence>
<evidence type="ECO:0000313" key="1">
    <source>
        <dbReference type="EMBL" id="OOE02051.1"/>
    </source>
</evidence>
<dbReference type="AlphaFoldDB" id="A0A1V3FKG4"/>
<gene>
    <name evidence="1" type="ORF">BO219_10085</name>
</gene>
<keyword evidence="2" id="KW-1185">Reference proteome</keyword>
<organism evidence="1 2">
    <name type="scientific">Anoxybacillus kestanbolensis</name>
    <dbReference type="NCBI Taxonomy" id="227476"/>
    <lineage>
        <taxon>Bacteria</taxon>
        <taxon>Bacillati</taxon>
        <taxon>Bacillota</taxon>
        <taxon>Bacilli</taxon>
        <taxon>Bacillales</taxon>
        <taxon>Anoxybacillaceae</taxon>
        <taxon>Anoxybacillus</taxon>
    </lineage>
</organism>
<dbReference type="Proteomes" id="UP000188458">
    <property type="component" value="Unassembled WGS sequence"/>
</dbReference>
<comment type="caution">
    <text evidence="1">The sequence shown here is derived from an EMBL/GenBank/DDBJ whole genome shotgun (WGS) entry which is preliminary data.</text>
</comment>